<dbReference type="EMBL" id="MN738791">
    <property type="protein sequence ID" value="QHT37287.1"/>
    <property type="molecule type" value="Genomic_DNA"/>
</dbReference>
<protein>
    <submittedName>
        <fullName evidence="1">Uncharacterized protein</fullName>
    </submittedName>
</protein>
<sequence length="200" mass="23153">MRSRNISQHFGYEDERQFKTYKQHLFIDFRDFLSDVTQNTEMTITVNLTSTITLYNANNNVTSKNKSLGIPPYEYVKTAELAAYSIPKLDDEMYIILDIPEFSTRLHSSDYDGSYDKFSILYFDNSTMNTGDIKPMKGANFDKKIYNFNPPDRLFNKFTITLRKHGGDIVKLSDFGATNDDTATSLMNKISFLFIFDIKL</sequence>
<accession>A0A6C0F624</accession>
<proteinExistence type="predicted"/>
<reference evidence="1" key="1">
    <citation type="journal article" date="2020" name="Nature">
        <title>Giant virus diversity and host interactions through global metagenomics.</title>
        <authorList>
            <person name="Schulz F."/>
            <person name="Roux S."/>
            <person name="Paez-Espino D."/>
            <person name="Jungbluth S."/>
            <person name="Walsh D.A."/>
            <person name="Denef V.J."/>
            <person name="McMahon K.D."/>
            <person name="Konstantinidis K.T."/>
            <person name="Eloe-Fadrosh E.A."/>
            <person name="Kyrpides N.C."/>
            <person name="Woyke T."/>
        </authorList>
    </citation>
    <scope>NUCLEOTIDE SEQUENCE</scope>
    <source>
        <strain evidence="1">GVMAG-S-ERX555967-131</strain>
    </source>
</reference>
<name>A0A6C0F624_9ZZZZ</name>
<evidence type="ECO:0000313" key="1">
    <source>
        <dbReference type="EMBL" id="QHT37287.1"/>
    </source>
</evidence>
<organism evidence="1">
    <name type="scientific">viral metagenome</name>
    <dbReference type="NCBI Taxonomy" id="1070528"/>
    <lineage>
        <taxon>unclassified sequences</taxon>
        <taxon>metagenomes</taxon>
        <taxon>organismal metagenomes</taxon>
    </lineage>
</organism>
<dbReference type="AlphaFoldDB" id="A0A6C0F624"/>